<dbReference type="GO" id="GO:0032955">
    <property type="term" value="P:regulation of division septum assembly"/>
    <property type="evidence" value="ECO:0007669"/>
    <property type="project" value="InterPro"/>
</dbReference>
<comment type="similarity">
    <text evidence="1">Belongs to the MinE family.</text>
</comment>
<dbReference type="Proteomes" id="UP000886886">
    <property type="component" value="Unassembled WGS sequence"/>
</dbReference>
<dbReference type="Pfam" id="PF03776">
    <property type="entry name" value="MinE"/>
    <property type="match status" value="1"/>
</dbReference>
<comment type="function">
    <text evidence="2">Prevents the cell division inhibition by proteins MinC and MinD at internal division sites while permitting inhibition at polar sites. This ensures cell division at the proper site by restricting the formation of a division septum at the midpoint of the long axis of the cell.</text>
</comment>
<protein>
    <submittedName>
        <fullName evidence="3">Cell division topological specificity factor MinE</fullName>
    </submittedName>
</protein>
<dbReference type="NCBIfam" id="TIGR01215">
    <property type="entry name" value="minE"/>
    <property type="match status" value="1"/>
</dbReference>
<keyword evidence="3" id="KW-0131">Cell cycle</keyword>
<dbReference type="InterPro" id="IPR036707">
    <property type="entry name" value="MinE_sf"/>
</dbReference>
<proteinExistence type="inferred from homology"/>
<name>A0A9D0ZVW5_9FIRM</name>
<dbReference type="EMBL" id="DVFT01000126">
    <property type="protein sequence ID" value="HIQ96567.1"/>
    <property type="molecule type" value="Genomic_DNA"/>
</dbReference>
<evidence type="ECO:0000313" key="3">
    <source>
        <dbReference type="EMBL" id="HIQ96567.1"/>
    </source>
</evidence>
<dbReference type="GO" id="GO:0051301">
    <property type="term" value="P:cell division"/>
    <property type="evidence" value="ECO:0007669"/>
    <property type="project" value="UniProtKB-KW"/>
</dbReference>
<dbReference type="InterPro" id="IPR005527">
    <property type="entry name" value="MinE"/>
</dbReference>
<accession>A0A9D0ZVW5</accession>
<evidence type="ECO:0000256" key="1">
    <source>
        <dbReference type="ARBA" id="ARBA00008168"/>
    </source>
</evidence>
<sequence>MERFRFLSGNCSCKVAKDRMNTILLSDRLNCTPEMIEQMKRDIGHVMEKYLDIDTENITIHLEITTKEKQGVKHAKTIQIKGL</sequence>
<dbReference type="Gene3D" id="3.30.1070.10">
    <property type="entry name" value="Cell division topological specificity factor MinE"/>
    <property type="match status" value="1"/>
</dbReference>
<evidence type="ECO:0000256" key="2">
    <source>
        <dbReference type="ARBA" id="ARBA00025265"/>
    </source>
</evidence>
<evidence type="ECO:0000313" key="4">
    <source>
        <dbReference type="Proteomes" id="UP000886886"/>
    </source>
</evidence>
<dbReference type="AlphaFoldDB" id="A0A9D0ZVW5"/>
<reference evidence="3" key="2">
    <citation type="journal article" date="2021" name="PeerJ">
        <title>Extensive microbial diversity within the chicken gut microbiome revealed by metagenomics and culture.</title>
        <authorList>
            <person name="Gilroy R."/>
            <person name="Ravi A."/>
            <person name="Getino M."/>
            <person name="Pursley I."/>
            <person name="Horton D.L."/>
            <person name="Alikhan N.F."/>
            <person name="Baker D."/>
            <person name="Gharbi K."/>
            <person name="Hall N."/>
            <person name="Watson M."/>
            <person name="Adriaenssens E.M."/>
            <person name="Foster-Nyarko E."/>
            <person name="Jarju S."/>
            <person name="Secka A."/>
            <person name="Antonio M."/>
            <person name="Oren A."/>
            <person name="Chaudhuri R.R."/>
            <person name="La Ragione R."/>
            <person name="Hildebrand F."/>
            <person name="Pallen M.J."/>
        </authorList>
    </citation>
    <scope>NUCLEOTIDE SEQUENCE</scope>
    <source>
        <strain evidence="3">ChiSjej3B21-11622</strain>
    </source>
</reference>
<comment type="caution">
    <text evidence="3">The sequence shown here is derived from an EMBL/GenBank/DDBJ whole genome shotgun (WGS) entry which is preliminary data.</text>
</comment>
<gene>
    <name evidence="3" type="primary">minE</name>
    <name evidence="3" type="ORF">IAB26_08390</name>
</gene>
<organism evidence="3 4">
    <name type="scientific">Candidatus Limivivens merdigallinarum</name>
    <dbReference type="NCBI Taxonomy" id="2840859"/>
    <lineage>
        <taxon>Bacteria</taxon>
        <taxon>Bacillati</taxon>
        <taxon>Bacillota</taxon>
        <taxon>Clostridia</taxon>
        <taxon>Lachnospirales</taxon>
        <taxon>Lachnospiraceae</taxon>
        <taxon>Lachnospiraceae incertae sedis</taxon>
        <taxon>Candidatus Limivivens</taxon>
    </lineage>
</organism>
<reference evidence="3" key="1">
    <citation type="submission" date="2020-10" db="EMBL/GenBank/DDBJ databases">
        <authorList>
            <person name="Gilroy R."/>
        </authorList>
    </citation>
    <scope>NUCLEOTIDE SEQUENCE</scope>
    <source>
        <strain evidence="3">ChiSjej3B21-11622</strain>
    </source>
</reference>
<keyword evidence="3" id="KW-0132">Cell division</keyword>
<dbReference type="SUPFAM" id="SSF55229">
    <property type="entry name" value="Cell division protein MinE topological specificity domain"/>
    <property type="match status" value="1"/>
</dbReference>